<keyword evidence="1" id="KW-0347">Helicase</keyword>
<dbReference type="EMBL" id="PKPP01007060">
    <property type="protein sequence ID" value="PWA54476.1"/>
    <property type="molecule type" value="Genomic_DNA"/>
</dbReference>
<organism evidence="1 2">
    <name type="scientific">Artemisia annua</name>
    <name type="common">Sweet wormwood</name>
    <dbReference type="NCBI Taxonomy" id="35608"/>
    <lineage>
        <taxon>Eukaryota</taxon>
        <taxon>Viridiplantae</taxon>
        <taxon>Streptophyta</taxon>
        <taxon>Embryophyta</taxon>
        <taxon>Tracheophyta</taxon>
        <taxon>Spermatophyta</taxon>
        <taxon>Magnoliopsida</taxon>
        <taxon>eudicotyledons</taxon>
        <taxon>Gunneridae</taxon>
        <taxon>Pentapetalae</taxon>
        <taxon>asterids</taxon>
        <taxon>campanulids</taxon>
        <taxon>Asterales</taxon>
        <taxon>Asteraceae</taxon>
        <taxon>Asteroideae</taxon>
        <taxon>Anthemideae</taxon>
        <taxon>Artemisiinae</taxon>
        <taxon>Artemisia</taxon>
    </lineage>
</organism>
<keyword evidence="1" id="KW-0067">ATP-binding</keyword>
<evidence type="ECO:0000313" key="2">
    <source>
        <dbReference type="Proteomes" id="UP000245207"/>
    </source>
</evidence>
<keyword evidence="1" id="KW-0547">Nucleotide-binding</keyword>
<dbReference type="AlphaFoldDB" id="A0A2U1LZM7"/>
<dbReference type="GO" id="GO:0004386">
    <property type="term" value="F:helicase activity"/>
    <property type="evidence" value="ECO:0007669"/>
    <property type="project" value="UniProtKB-KW"/>
</dbReference>
<dbReference type="OrthoDB" id="1930718at2759"/>
<comment type="caution">
    <text evidence="1">The sequence shown here is derived from an EMBL/GenBank/DDBJ whole genome shotgun (WGS) entry which is preliminary data.</text>
</comment>
<dbReference type="Proteomes" id="UP000245207">
    <property type="component" value="Unassembled WGS sequence"/>
</dbReference>
<reference evidence="1 2" key="1">
    <citation type="journal article" date="2018" name="Mol. Plant">
        <title>The genome of Artemisia annua provides insight into the evolution of Asteraceae family and artemisinin biosynthesis.</title>
        <authorList>
            <person name="Shen Q."/>
            <person name="Zhang L."/>
            <person name="Liao Z."/>
            <person name="Wang S."/>
            <person name="Yan T."/>
            <person name="Shi P."/>
            <person name="Liu M."/>
            <person name="Fu X."/>
            <person name="Pan Q."/>
            <person name="Wang Y."/>
            <person name="Lv Z."/>
            <person name="Lu X."/>
            <person name="Zhang F."/>
            <person name="Jiang W."/>
            <person name="Ma Y."/>
            <person name="Chen M."/>
            <person name="Hao X."/>
            <person name="Li L."/>
            <person name="Tang Y."/>
            <person name="Lv G."/>
            <person name="Zhou Y."/>
            <person name="Sun X."/>
            <person name="Brodelius P.E."/>
            <person name="Rose J.K.C."/>
            <person name="Tang K."/>
        </authorList>
    </citation>
    <scope>NUCLEOTIDE SEQUENCE [LARGE SCALE GENOMIC DNA]</scope>
    <source>
        <strain evidence="2">cv. Huhao1</strain>
        <tissue evidence="1">Leaf</tissue>
    </source>
</reference>
<name>A0A2U1LZM7_ARTAN</name>
<keyword evidence="1" id="KW-0378">Hydrolase</keyword>
<sequence>MSRWRCKEVVQPGIRISKHDNRQALRLCVCCNPGDAEQIKDFVEWILSIGDGTIGGTKDGTAEVEFPEEMLIPDSDDHVQAVIQETYDNWEKNLWDRSYFQD</sequence>
<gene>
    <name evidence="1" type="ORF">CTI12_AA435390</name>
</gene>
<accession>A0A2U1LZM7</accession>
<protein>
    <submittedName>
        <fullName evidence="1">ATP-dependent DNA helicase PIF1</fullName>
    </submittedName>
</protein>
<proteinExistence type="predicted"/>
<keyword evidence="2" id="KW-1185">Reference proteome</keyword>
<evidence type="ECO:0000313" key="1">
    <source>
        <dbReference type="EMBL" id="PWA54476.1"/>
    </source>
</evidence>